<dbReference type="OrthoDB" id="5598852at2759"/>
<dbReference type="InterPro" id="IPR011009">
    <property type="entry name" value="Kinase-like_dom_sf"/>
</dbReference>
<keyword evidence="1" id="KW-0418">Kinase</keyword>
<reference evidence="1" key="1">
    <citation type="submission" date="2020-01" db="EMBL/GenBank/DDBJ databases">
        <title>Identification and distribution of gene clusters putatively required for synthesis of sphingolipid metabolism inhibitors in phylogenetically diverse species of the filamentous fungus Fusarium.</title>
        <authorList>
            <person name="Kim H.-S."/>
            <person name="Busman M."/>
            <person name="Brown D.W."/>
            <person name="Divon H."/>
            <person name="Uhlig S."/>
            <person name="Proctor R.H."/>
        </authorList>
    </citation>
    <scope>NUCLEOTIDE SEQUENCE</scope>
    <source>
        <strain evidence="1">NRRL 53441</strain>
    </source>
</reference>
<dbReference type="GO" id="GO:0016301">
    <property type="term" value="F:kinase activity"/>
    <property type="evidence" value="ECO:0007669"/>
    <property type="project" value="UniProtKB-KW"/>
</dbReference>
<evidence type="ECO:0000313" key="1">
    <source>
        <dbReference type="EMBL" id="KAF4424234.1"/>
    </source>
</evidence>
<dbReference type="SUPFAM" id="SSF56112">
    <property type="entry name" value="Protein kinase-like (PK-like)"/>
    <property type="match status" value="1"/>
</dbReference>
<dbReference type="Proteomes" id="UP000605986">
    <property type="component" value="Unassembled WGS sequence"/>
</dbReference>
<sequence length="348" mass="38791">MTTTDPEYSVNDEIISFFTKTSATRSECDARANELTGGGKVVPIEVEGVCSYSVYAGPDLESVVEFRPKSLQLKTETCVLARKVYGSLAPSVSFAGEIGDEASGKEPLCIYVMNRIKGVTYLDFILANGFPENSETVFGYHKNVMADVAKFCALSWNAPLSIDPADRDQLQEKYIKELTLLHTALPKRFQPIIQKCIDSMDGILSLPMVLLYRDFRISKIMVDKASCHIVGVMDWAEAEVSPFGLNLHSIQALTGNLHLWKGWSRYDDFDELQDVFWSVFQEQVGALSEETLHTIKQARITGLLLSPGFTSRVANEPEYGPINDDEQGPYNMMMSLDGFLIYAAINFN</sequence>
<organism evidence="1 2">
    <name type="scientific">Fusarium austroafricanum</name>
    <dbReference type="NCBI Taxonomy" id="2364996"/>
    <lineage>
        <taxon>Eukaryota</taxon>
        <taxon>Fungi</taxon>
        <taxon>Dikarya</taxon>
        <taxon>Ascomycota</taxon>
        <taxon>Pezizomycotina</taxon>
        <taxon>Sordariomycetes</taxon>
        <taxon>Hypocreomycetidae</taxon>
        <taxon>Hypocreales</taxon>
        <taxon>Nectriaceae</taxon>
        <taxon>Fusarium</taxon>
        <taxon>Fusarium concolor species complex</taxon>
    </lineage>
</organism>
<protein>
    <submittedName>
        <fullName evidence="1">Protein kinase-like domain protein</fullName>
    </submittedName>
</protein>
<name>A0A8H4NLQ6_9HYPO</name>
<comment type="caution">
    <text evidence="1">The sequence shown here is derived from an EMBL/GenBank/DDBJ whole genome shotgun (WGS) entry which is preliminary data.</text>
</comment>
<proteinExistence type="predicted"/>
<keyword evidence="1" id="KW-0808">Transferase</keyword>
<accession>A0A8H4NLQ6</accession>
<gene>
    <name evidence="1" type="ORF">F53441_14238</name>
</gene>
<dbReference type="EMBL" id="JAADJG010001133">
    <property type="protein sequence ID" value="KAF4424234.1"/>
    <property type="molecule type" value="Genomic_DNA"/>
</dbReference>
<evidence type="ECO:0000313" key="2">
    <source>
        <dbReference type="Proteomes" id="UP000605986"/>
    </source>
</evidence>
<keyword evidence="2" id="KW-1185">Reference proteome</keyword>
<dbReference type="AlphaFoldDB" id="A0A8H4NLQ6"/>